<dbReference type="Proteomes" id="UP000523196">
    <property type="component" value="Unassembled WGS sequence"/>
</dbReference>
<proteinExistence type="predicted"/>
<dbReference type="RefSeq" id="WP_182688572.1">
    <property type="nucleotide sequence ID" value="NZ_JACHTF010000019.1"/>
</dbReference>
<dbReference type="EMBL" id="JACHTF010000019">
    <property type="protein sequence ID" value="MBB1061799.1"/>
    <property type="molecule type" value="Genomic_DNA"/>
</dbReference>
<evidence type="ECO:0000313" key="1">
    <source>
        <dbReference type="EMBL" id="MBB1061799.1"/>
    </source>
</evidence>
<sequence>MPSTKLQDYWAFQQELLEVYPARELRFAWPDLPSSTRTGKDSIADAVDAGTKLFTDEMELGVIISAASEDTLFMSDIEYRDALLRKIELWRATGAGALSSLVVRGSQRPAYGEPAMQERVDERYRQACGILKDADVALWLVADLYGESKHVLGGLDFKLSMQPSCLVVQPIKHWAGVTRETREGLARRLKHFGGLLQLVQLEETMALIANHRRTPDTLQVGTGGRDLYVYDPDVPGLVENLGKERIEALNVGIARWVLGPFLKNDKPHDFWWTRVGMGVGIEFSRRLAIMDKASPVFQVDASNPREFERMSAYIDRSKRGFTDAELRQWLIDQQLRTNYDFKQLMIE</sequence>
<name>A0A7W3Y750_9GAMM</name>
<protein>
    <submittedName>
        <fullName evidence="1">Uncharacterized protein</fullName>
    </submittedName>
</protein>
<keyword evidence="2" id="KW-1185">Reference proteome</keyword>
<comment type="caution">
    <text evidence="1">The sequence shown here is derived from an EMBL/GenBank/DDBJ whole genome shotgun (WGS) entry which is preliminary data.</text>
</comment>
<reference evidence="1 2" key="1">
    <citation type="submission" date="2020-08" db="EMBL/GenBank/DDBJ databases">
        <authorList>
            <person name="Xu S."/>
            <person name="Li A."/>
        </authorList>
    </citation>
    <scope>NUCLEOTIDE SEQUENCE [LARGE SCALE GENOMIC DNA]</scope>
    <source>
        <strain evidence="1 2">119BY6-57</strain>
    </source>
</reference>
<organism evidence="1 2">
    <name type="scientific">Marilutibacter spongiae</name>
    <dbReference type="NCBI Taxonomy" id="2025720"/>
    <lineage>
        <taxon>Bacteria</taxon>
        <taxon>Pseudomonadati</taxon>
        <taxon>Pseudomonadota</taxon>
        <taxon>Gammaproteobacteria</taxon>
        <taxon>Lysobacterales</taxon>
        <taxon>Lysobacteraceae</taxon>
        <taxon>Marilutibacter</taxon>
    </lineage>
</organism>
<dbReference type="AlphaFoldDB" id="A0A7W3Y750"/>
<evidence type="ECO:0000313" key="2">
    <source>
        <dbReference type="Proteomes" id="UP000523196"/>
    </source>
</evidence>
<gene>
    <name evidence="1" type="ORF">H4F98_14585</name>
</gene>
<accession>A0A7W3Y750</accession>